<dbReference type="InterPro" id="IPR002549">
    <property type="entry name" value="AI-2E-like"/>
</dbReference>
<dbReference type="PANTHER" id="PTHR21716:SF64">
    <property type="entry name" value="AI-2 TRANSPORT PROTEIN TQSA"/>
    <property type="match status" value="1"/>
</dbReference>
<comment type="caution">
    <text evidence="7">The sequence shown here is derived from an EMBL/GenBank/DDBJ whole genome shotgun (WGS) entry which is preliminary data.</text>
</comment>
<keyword evidence="3 6" id="KW-0812">Transmembrane</keyword>
<keyword evidence="4 6" id="KW-1133">Transmembrane helix</keyword>
<name>A0A356LDF9_9BURK</name>
<dbReference type="GO" id="GO:0016020">
    <property type="term" value="C:membrane"/>
    <property type="evidence" value="ECO:0007669"/>
    <property type="project" value="UniProtKB-SubCell"/>
</dbReference>
<evidence type="ECO:0000313" key="7">
    <source>
        <dbReference type="EMBL" id="HBP29036.1"/>
    </source>
</evidence>
<comment type="similarity">
    <text evidence="2">Belongs to the autoinducer-2 exporter (AI-2E) (TC 2.A.86) family.</text>
</comment>
<evidence type="ECO:0000256" key="1">
    <source>
        <dbReference type="ARBA" id="ARBA00004141"/>
    </source>
</evidence>
<dbReference type="Proteomes" id="UP000264036">
    <property type="component" value="Unassembled WGS sequence"/>
</dbReference>
<feature type="transmembrane region" description="Helical" evidence="6">
    <location>
        <begin position="272"/>
        <end position="288"/>
    </location>
</feature>
<evidence type="ECO:0000256" key="6">
    <source>
        <dbReference type="SAM" id="Phobius"/>
    </source>
</evidence>
<sequence>MNEYILRRKQTLLWSGVGLVLLVLLYVLSPVLTPFMLGMALAYILVPGVNMLVALKFPRWLAVGIMFFLLFAIILGVLLIVIPLVRKEVGLAIEQLPGWVAQYNINLAPRLNHLFGVSAEIDILKIRAVLQDAITGTDSLTTTIITYAKSSGSAVIFFFVNVLITPVVLVYLLFDWDKFIQSIREVIPRRYLDGTLSVFHDIDRLLSSFLRGQILVMLILAVYYSVGLSLAGFESAIPIGVLTGMLVFIPYLGVTFGLLLAILSALLQFDNYYGLISVAIVYGLGQILEGTVLTPKIMGERIGLHPLVIIFALFVFGQIFGFFGVLMALPISAALSVLIRRVYGQYRRSDFYKT</sequence>
<dbReference type="Pfam" id="PF01594">
    <property type="entry name" value="AI-2E_transport"/>
    <property type="match status" value="1"/>
</dbReference>
<keyword evidence="5 6" id="KW-0472">Membrane</keyword>
<gene>
    <name evidence="7" type="ORF">DD666_06440</name>
</gene>
<feature type="transmembrane region" description="Helical" evidence="6">
    <location>
        <begin position="239"/>
        <end position="265"/>
    </location>
</feature>
<feature type="transmembrane region" description="Helical" evidence="6">
    <location>
        <begin position="35"/>
        <end position="53"/>
    </location>
</feature>
<feature type="transmembrane region" description="Helical" evidence="6">
    <location>
        <begin position="308"/>
        <end position="339"/>
    </location>
</feature>
<evidence type="ECO:0000313" key="8">
    <source>
        <dbReference type="Proteomes" id="UP000264036"/>
    </source>
</evidence>
<comment type="subcellular location">
    <subcellularLocation>
        <location evidence="1">Membrane</location>
        <topology evidence="1">Multi-pass membrane protein</topology>
    </subcellularLocation>
</comment>
<feature type="transmembrane region" description="Helical" evidence="6">
    <location>
        <begin position="60"/>
        <end position="82"/>
    </location>
</feature>
<protein>
    <submittedName>
        <fullName evidence="7">AI-2E family transporter</fullName>
    </submittedName>
</protein>
<reference evidence="7 8" key="1">
    <citation type="journal article" date="2018" name="Nat. Biotechnol.">
        <title>A standardized bacterial taxonomy based on genome phylogeny substantially revises the tree of life.</title>
        <authorList>
            <person name="Parks D.H."/>
            <person name="Chuvochina M."/>
            <person name="Waite D.W."/>
            <person name="Rinke C."/>
            <person name="Skarshewski A."/>
            <person name="Chaumeil P.A."/>
            <person name="Hugenholtz P."/>
        </authorList>
    </citation>
    <scope>NUCLEOTIDE SEQUENCE [LARGE SCALE GENOMIC DNA]</scope>
    <source>
        <strain evidence="7">UBA10707</strain>
    </source>
</reference>
<dbReference type="AlphaFoldDB" id="A0A356LDF9"/>
<proteinExistence type="inferred from homology"/>
<dbReference type="EMBL" id="DOEK01000013">
    <property type="protein sequence ID" value="HBP29036.1"/>
    <property type="molecule type" value="Genomic_DNA"/>
</dbReference>
<feature type="transmembrane region" description="Helical" evidence="6">
    <location>
        <begin position="214"/>
        <end position="233"/>
    </location>
</feature>
<evidence type="ECO:0000256" key="2">
    <source>
        <dbReference type="ARBA" id="ARBA00009773"/>
    </source>
</evidence>
<organism evidence="7 8">
    <name type="scientific">Advenella kashmirensis</name>
    <dbReference type="NCBI Taxonomy" id="310575"/>
    <lineage>
        <taxon>Bacteria</taxon>
        <taxon>Pseudomonadati</taxon>
        <taxon>Pseudomonadota</taxon>
        <taxon>Betaproteobacteria</taxon>
        <taxon>Burkholderiales</taxon>
        <taxon>Alcaligenaceae</taxon>
    </lineage>
</organism>
<dbReference type="PANTHER" id="PTHR21716">
    <property type="entry name" value="TRANSMEMBRANE PROTEIN"/>
    <property type="match status" value="1"/>
</dbReference>
<feature type="transmembrane region" description="Helical" evidence="6">
    <location>
        <begin position="12"/>
        <end position="29"/>
    </location>
</feature>
<feature type="transmembrane region" description="Helical" evidence="6">
    <location>
        <begin position="154"/>
        <end position="174"/>
    </location>
</feature>
<evidence type="ECO:0000256" key="3">
    <source>
        <dbReference type="ARBA" id="ARBA00022692"/>
    </source>
</evidence>
<evidence type="ECO:0000256" key="5">
    <source>
        <dbReference type="ARBA" id="ARBA00023136"/>
    </source>
</evidence>
<dbReference type="GO" id="GO:0055085">
    <property type="term" value="P:transmembrane transport"/>
    <property type="evidence" value="ECO:0007669"/>
    <property type="project" value="TreeGrafter"/>
</dbReference>
<evidence type="ECO:0000256" key="4">
    <source>
        <dbReference type="ARBA" id="ARBA00022989"/>
    </source>
</evidence>
<accession>A0A356LDF9</accession>